<dbReference type="Proteomes" id="UP001470230">
    <property type="component" value="Unassembled WGS sequence"/>
</dbReference>
<evidence type="ECO:0000313" key="3">
    <source>
        <dbReference type="EMBL" id="KAK8838046.1"/>
    </source>
</evidence>
<keyword evidence="4" id="KW-1185">Reference proteome</keyword>
<reference evidence="3 4" key="1">
    <citation type="submission" date="2024-04" db="EMBL/GenBank/DDBJ databases">
        <title>Tritrichomonas musculus Genome.</title>
        <authorList>
            <person name="Alves-Ferreira E."/>
            <person name="Grigg M."/>
            <person name="Lorenzi H."/>
            <person name="Galac M."/>
        </authorList>
    </citation>
    <scope>NUCLEOTIDE SEQUENCE [LARGE SCALE GENOMIC DNA]</scope>
    <source>
        <strain evidence="3 4">EAF2021</strain>
    </source>
</reference>
<evidence type="ECO:0000313" key="4">
    <source>
        <dbReference type="Proteomes" id="UP001470230"/>
    </source>
</evidence>
<gene>
    <name evidence="3" type="ORF">M9Y10_035996</name>
</gene>
<dbReference type="Pfam" id="PF11929">
    <property type="entry name" value="DUF3447"/>
    <property type="match status" value="1"/>
</dbReference>
<feature type="region of interest" description="Disordered" evidence="1">
    <location>
        <begin position="165"/>
        <end position="206"/>
    </location>
</feature>
<feature type="domain" description="DUF3447" evidence="2">
    <location>
        <begin position="451"/>
        <end position="539"/>
    </location>
</feature>
<dbReference type="PANTHER" id="PTHR24159:SF5">
    <property type="entry name" value="ANK_REP_REGION DOMAIN-CONTAINING PROTEIN"/>
    <property type="match status" value="1"/>
</dbReference>
<dbReference type="InterPro" id="IPR020683">
    <property type="entry name" value="DUF3447"/>
</dbReference>
<evidence type="ECO:0000259" key="2">
    <source>
        <dbReference type="Pfam" id="PF11929"/>
    </source>
</evidence>
<dbReference type="PANTHER" id="PTHR24159">
    <property type="match status" value="1"/>
</dbReference>
<proteinExistence type="predicted"/>
<dbReference type="EMBL" id="JAPFFF010000057">
    <property type="protein sequence ID" value="KAK8838046.1"/>
    <property type="molecule type" value="Genomic_DNA"/>
</dbReference>
<organism evidence="3 4">
    <name type="scientific">Tritrichomonas musculus</name>
    <dbReference type="NCBI Taxonomy" id="1915356"/>
    <lineage>
        <taxon>Eukaryota</taxon>
        <taxon>Metamonada</taxon>
        <taxon>Parabasalia</taxon>
        <taxon>Tritrichomonadida</taxon>
        <taxon>Tritrichomonadidae</taxon>
        <taxon>Tritrichomonas</taxon>
    </lineage>
</organism>
<dbReference type="InterPro" id="IPR036770">
    <property type="entry name" value="Ankyrin_rpt-contain_sf"/>
</dbReference>
<evidence type="ECO:0000256" key="1">
    <source>
        <dbReference type="SAM" id="MobiDB-lite"/>
    </source>
</evidence>
<comment type="caution">
    <text evidence="3">The sequence shown here is derived from an EMBL/GenBank/DDBJ whole genome shotgun (WGS) entry which is preliminary data.</text>
</comment>
<name>A0ABR2GW05_9EUKA</name>
<sequence>MFSFVFNQLHALPKNFKIIINGNEITCAKENAMSISQKIFRYYSSQKNQNSSETKDNDFFSIAIPEFKNPFICSESDYQYFSNIFNLIQIRLSNSNKDVLKIFANELEIKELSILVQMYEESYGLITNDKILQIQKEIANEMININNENFEKLIEHIINVDKENKDTNDNEKNITNDNEKNDANDNEKNDANDNEKNDVNDKEKNIKIDDKNSDQNVTELIINNDFLYSIVLTSCSIRSDKIELLMKLLKGLEEKTNRNQFEYFKNMILHEVKENFHYNCNEVKFIIRHLYDIHEIDEKRIVEVLGRKNSTTGEMTILSSYESLLFDKFDDFNLSKKKDLFTIRSYDRKKEEECVFNYNKDEIIEYARTGYSPDKIYQAIKNDDVDFFTELVSEKTTNERSFNDYIHTLTFERNSCLFECPKIKYLDFSAFYGSEKVFNYILMNGEKSKIIKERTVVFAFSGGNTSIIHQCSELLESDRELLLKSLMYTIKYNHNEVFEWLIETYNPIETEISLNKYDMYESKFLENAIRFNNFEALFYLLSIGIDYTPLFSLSLLYNNYYLAQLAIRLNCNCDFSSSKIIKKDYCSPFLYKYNDISLFFFLNLNYHFSLPSSRIELILLN</sequence>
<accession>A0ABR2GW05</accession>
<dbReference type="SUPFAM" id="SSF48403">
    <property type="entry name" value="Ankyrin repeat"/>
    <property type="match status" value="1"/>
</dbReference>
<protein>
    <recommendedName>
        <fullName evidence="2">DUF3447 domain-containing protein</fullName>
    </recommendedName>
</protein>